<dbReference type="PANTHER" id="PTHR33307:SF6">
    <property type="entry name" value="ALPHA-RHAMNOSIDASE (EUROFUNG)-RELATED"/>
    <property type="match status" value="1"/>
</dbReference>
<dbReference type="GO" id="GO:0005975">
    <property type="term" value="P:carbohydrate metabolic process"/>
    <property type="evidence" value="ECO:0007669"/>
    <property type="project" value="InterPro"/>
</dbReference>
<dbReference type="Pfam" id="PF25788">
    <property type="entry name" value="Ig_Rha78A_N"/>
    <property type="match status" value="1"/>
</dbReference>
<dbReference type="Gene3D" id="2.60.40.10">
    <property type="entry name" value="Immunoglobulins"/>
    <property type="match status" value="1"/>
</dbReference>
<dbReference type="GO" id="GO:0030596">
    <property type="term" value="F:alpha-L-rhamnosidase activity"/>
    <property type="evidence" value="ECO:0007669"/>
    <property type="project" value="UniProtKB-EC"/>
</dbReference>
<evidence type="ECO:0000259" key="7">
    <source>
        <dbReference type="Pfam" id="PF17390"/>
    </source>
</evidence>
<dbReference type="Pfam" id="PF08531">
    <property type="entry name" value="Bac_rhamnosid_N"/>
    <property type="match status" value="1"/>
</dbReference>
<dbReference type="InterPro" id="IPR013737">
    <property type="entry name" value="Bac_rhamnosid_N"/>
</dbReference>
<feature type="domain" description="Alpha-L-rhamnosidase C-terminal" evidence="7">
    <location>
        <begin position="754"/>
        <end position="823"/>
    </location>
</feature>
<dbReference type="InterPro" id="IPR013783">
    <property type="entry name" value="Ig-like_fold"/>
</dbReference>
<dbReference type="EMBL" id="DVFT01000002">
    <property type="protein sequence ID" value="HIQ94969.1"/>
    <property type="molecule type" value="Genomic_DNA"/>
</dbReference>
<dbReference type="Pfam" id="PF05592">
    <property type="entry name" value="Bac_rhamnosid"/>
    <property type="match status" value="1"/>
</dbReference>
<dbReference type="SUPFAM" id="SSF48208">
    <property type="entry name" value="Six-hairpin glycosidases"/>
    <property type="match status" value="1"/>
</dbReference>
<organism evidence="8 9">
    <name type="scientific">Candidatus Limivivens merdigallinarum</name>
    <dbReference type="NCBI Taxonomy" id="2840859"/>
    <lineage>
        <taxon>Bacteria</taxon>
        <taxon>Bacillati</taxon>
        <taxon>Bacillota</taxon>
        <taxon>Clostridia</taxon>
        <taxon>Lachnospirales</taxon>
        <taxon>Lachnospiraceae</taxon>
        <taxon>Lachnospiraceae incertae sedis</taxon>
        <taxon>Candidatus Limivivens</taxon>
    </lineage>
</organism>
<comment type="caution">
    <text evidence="8">The sequence shown here is derived from an EMBL/GenBank/DDBJ whole genome shotgun (WGS) entry which is preliminary data.</text>
</comment>
<dbReference type="InterPro" id="IPR035398">
    <property type="entry name" value="Bac_rhamnosid_C"/>
</dbReference>
<evidence type="ECO:0000313" key="9">
    <source>
        <dbReference type="Proteomes" id="UP000886886"/>
    </source>
</evidence>
<dbReference type="InterPro" id="IPR035396">
    <property type="entry name" value="Bac_rhamnosid6H"/>
</dbReference>
<dbReference type="InterPro" id="IPR008928">
    <property type="entry name" value="6-hairpin_glycosidase_sf"/>
</dbReference>
<evidence type="ECO:0000256" key="3">
    <source>
        <dbReference type="ARBA" id="ARBA00022801"/>
    </source>
</evidence>
<sequence>MARILYCNGMKEPVGIEGRTAELSWEIQEEWEAQEAYRITVEKGGETVYDSGVLKGRQVRHTIPALLEPYRDYGWKLWWRLENGETGEETSHFFTGMGSEDGWEADFITGGTLLRKSVPIDKPVEKAVLFFTGLGYCEAYLNGNKVTDAVLFPSYTVYEKTVEYTAADVTEFMAGGENVIGLMLGGHWPLDETLTAKEVYSDAFYRGRCMGICQLYVRYQDKTAEVIGTDRSWRVSLGPVAESGIFDGENYDARKEQPGWNQPGFDDSAWNQAILARGAAGKLSYSKLPPIRVLEELKPVKMWKQGDAWMADFGQNFTGWLKVTVQNPKPGQCITMRHGELLYEDGSLNVENLRNAKATDRYWCKGEAAETYEPRFTYHGFRYAEITGLTGEVDAGLVSAKRVHTDNAEQASFQCSMEDMNRIYQCMLWTMRSNMHSVPTDCCQRDERQGWMADAGVSSEFGVINFGLDTFYRKWFRDIRDTQEKDGNMPLAGAPGWPRDTFIWKIGWHMALRNLYLYTGDLEAVRENYPALARYEEHLHSSLANGILSYDFYNDWLAIEFANNLMVANSFLADFYDAMILFADVLGDQGRKETYQKRKEELTRRINEEYYGRCLDNPLGTGYYGTCDTLAVAPSAMALSFGLVPEELKEKVIREMLFQLTQSRGSVEFPTGILTTGILTQCLSDLGRDDIVWEFLKREAYPSFRFMLSKGATTIWERWQYLVHNEMNSHNHPALCGVGSWFFKALLGLRRIEPQQDGGALLKLRPFIPDDLTCASMSMKTPWGEIRLSWKKEADGTRYRAVLPGAVKAWLDLDGYGQEWRGGEHEVLLKE</sequence>
<dbReference type="Gene3D" id="2.60.420.10">
    <property type="entry name" value="Maltose phosphorylase, domain 3"/>
    <property type="match status" value="1"/>
</dbReference>
<name>A0A9D1D0P4_9FIRM</name>
<evidence type="ECO:0000313" key="8">
    <source>
        <dbReference type="EMBL" id="HIQ94969.1"/>
    </source>
</evidence>
<dbReference type="Pfam" id="PF17390">
    <property type="entry name" value="Bac_rhamnosid_C"/>
    <property type="match status" value="1"/>
</dbReference>
<dbReference type="AlphaFoldDB" id="A0A9D1D0P4"/>
<evidence type="ECO:0000259" key="6">
    <source>
        <dbReference type="Pfam" id="PF17389"/>
    </source>
</evidence>
<reference evidence="8" key="2">
    <citation type="journal article" date="2021" name="PeerJ">
        <title>Extensive microbial diversity within the chicken gut microbiome revealed by metagenomics and culture.</title>
        <authorList>
            <person name="Gilroy R."/>
            <person name="Ravi A."/>
            <person name="Getino M."/>
            <person name="Pursley I."/>
            <person name="Horton D.L."/>
            <person name="Alikhan N.F."/>
            <person name="Baker D."/>
            <person name="Gharbi K."/>
            <person name="Hall N."/>
            <person name="Watson M."/>
            <person name="Adriaenssens E.M."/>
            <person name="Foster-Nyarko E."/>
            <person name="Jarju S."/>
            <person name="Secka A."/>
            <person name="Antonio M."/>
            <person name="Oren A."/>
            <person name="Chaudhuri R.R."/>
            <person name="La Ragione R."/>
            <person name="Hildebrand F."/>
            <person name="Pallen M.J."/>
        </authorList>
    </citation>
    <scope>NUCLEOTIDE SEQUENCE</scope>
    <source>
        <strain evidence="8">ChiSjej3B21-11622</strain>
    </source>
</reference>
<dbReference type="Gene3D" id="2.60.120.260">
    <property type="entry name" value="Galactose-binding domain-like"/>
    <property type="match status" value="2"/>
</dbReference>
<dbReference type="Proteomes" id="UP000886886">
    <property type="component" value="Unassembled WGS sequence"/>
</dbReference>
<dbReference type="InterPro" id="IPR012341">
    <property type="entry name" value="6hp_glycosidase-like_sf"/>
</dbReference>
<dbReference type="Gene3D" id="1.50.10.10">
    <property type="match status" value="1"/>
</dbReference>
<comment type="catalytic activity">
    <reaction evidence="1">
        <text>Hydrolysis of terminal non-reducing alpha-L-rhamnose residues in alpha-L-rhamnosides.</text>
        <dbReference type="EC" id="3.2.1.40"/>
    </reaction>
</comment>
<dbReference type="InterPro" id="IPR016007">
    <property type="entry name" value="Alpha_rhamnosid"/>
</dbReference>
<evidence type="ECO:0000256" key="1">
    <source>
        <dbReference type="ARBA" id="ARBA00001445"/>
    </source>
</evidence>
<feature type="domain" description="Alpha-L-rhamnosidase concanavalin-like" evidence="4">
    <location>
        <begin position="307"/>
        <end position="400"/>
    </location>
</feature>
<dbReference type="Pfam" id="PF17389">
    <property type="entry name" value="Bac_rhamnosid6H"/>
    <property type="match status" value="1"/>
</dbReference>
<accession>A0A9D1D0P4</accession>
<evidence type="ECO:0000256" key="2">
    <source>
        <dbReference type="ARBA" id="ARBA00012652"/>
    </source>
</evidence>
<dbReference type="PANTHER" id="PTHR33307">
    <property type="entry name" value="ALPHA-RHAMNOSIDASE (EUROFUNG)"/>
    <property type="match status" value="1"/>
</dbReference>
<proteinExistence type="predicted"/>
<protein>
    <recommendedName>
        <fullName evidence="2">alpha-L-rhamnosidase</fullName>
        <ecNumber evidence="2">3.2.1.40</ecNumber>
    </recommendedName>
</protein>
<dbReference type="EC" id="3.2.1.40" evidence="2"/>
<feature type="domain" description="Alpha-L-rhamnosidase six-hairpin glycosidase" evidence="6">
    <location>
        <begin position="410"/>
        <end position="745"/>
    </location>
</feature>
<reference evidence="8" key="1">
    <citation type="submission" date="2020-10" db="EMBL/GenBank/DDBJ databases">
        <authorList>
            <person name="Gilroy R."/>
        </authorList>
    </citation>
    <scope>NUCLEOTIDE SEQUENCE</scope>
    <source>
        <strain evidence="8">ChiSjej3B21-11622</strain>
    </source>
</reference>
<dbReference type="InterPro" id="IPR008902">
    <property type="entry name" value="Rhamnosid_concanavalin"/>
</dbReference>
<evidence type="ECO:0000259" key="5">
    <source>
        <dbReference type="Pfam" id="PF08531"/>
    </source>
</evidence>
<gene>
    <name evidence="8" type="ORF">IAB26_00210</name>
</gene>
<feature type="domain" description="Bacterial alpha-L-rhamnosidase N-terminal" evidence="5">
    <location>
        <begin position="122"/>
        <end position="294"/>
    </location>
</feature>
<evidence type="ECO:0000259" key="4">
    <source>
        <dbReference type="Pfam" id="PF05592"/>
    </source>
</evidence>
<keyword evidence="3 8" id="KW-0378">Hydrolase</keyword>